<dbReference type="GO" id="GO:0008270">
    <property type="term" value="F:zinc ion binding"/>
    <property type="evidence" value="ECO:0007669"/>
    <property type="project" value="UniProtKB-KW"/>
</dbReference>
<dbReference type="GO" id="GO:0005737">
    <property type="term" value="C:cytoplasm"/>
    <property type="evidence" value="ECO:0007669"/>
    <property type="project" value="UniProtKB-SubCell"/>
</dbReference>
<feature type="domain" description="CTLH" evidence="9">
    <location>
        <begin position="163"/>
        <end position="220"/>
    </location>
</feature>
<evidence type="ECO:0000256" key="6">
    <source>
        <dbReference type="ARBA" id="ARBA00022771"/>
    </source>
</evidence>
<evidence type="ECO:0000256" key="3">
    <source>
        <dbReference type="ARBA" id="ARBA00010615"/>
    </source>
</evidence>
<dbReference type="PANTHER" id="PTHR12170">
    <property type="entry name" value="MACROPHAGE ERYTHROBLAST ATTACHER-RELATED"/>
    <property type="match status" value="1"/>
</dbReference>
<accession>A0A8H4JZS8</accession>
<sequence>MGDHELSQIKHNEHLLLDQPLLRLPSELLRKNFRTAHFTIEKDTTVLKTLLKDSATAAVSGRASQQDVLKNIDAMVSRMRGLKRKLNASAAEEARLHTQAAARISHLDELYKMDTVEDVKYETWSRKRLDRLLADYLLRHGYNNTAKELAEQRGITDLVDIDTFVAASRIRDSLLEESVVEALAWCTDNKKELRKMESKLEFMLRFQQYIELVRSQSSVKLTEAIAHAKKHLIPYRATFPREVQQACGLLAFPPGASASAAYGDLYQPSRWADLADLFTITHNQLLALPAVPLLHVALSSGLSALKTPACHADPINPSGSPPPSQANSTSDIAAAAASTLGHGVCPICSTELNELARNVPYAHHTQSHVEHDLRLLPNGSVYGKDRLDTQARKNGLPLDQIKDLRTGEVFHVDSLKKVYIT</sequence>
<comment type="caution">
    <text evidence="11">The sequence shown here is derived from an EMBL/GenBank/DDBJ whole genome shotgun (WGS) entry which is preliminary data.</text>
</comment>
<comment type="subcellular location">
    <subcellularLocation>
        <location evidence="2">Cytoplasm</location>
    </subcellularLocation>
</comment>
<keyword evidence="6 8" id="KW-0863">Zinc-finger</keyword>
<dbReference type="SMART" id="SM00667">
    <property type="entry name" value="LisH"/>
    <property type="match status" value="1"/>
</dbReference>
<dbReference type="GO" id="GO:0061630">
    <property type="term" value="F:ubiquitin protein ligase activity"/>
    <property type="evidence" value="ECO:0007669"/>
    <property type="project" value="InterPro"/>
</dbReference>
<evidence type="ECO:0000256" key="1">
    <source>
        <dbReference type="ARBA" id="ARBA00002343"/>
    </source>
</evidence>
<evidence type="ECO:0008006" key="13">
    <source>
        <dbReference type="Google" id="ProtNLM"/>
    </source>
</evidence>
<keyword evidence="5" id="KW-0479">Metal-binding</keyword>
<comment type="similarity">
    <text evidence="3">Belongs to the FYV10 family.</text>
</comment>
<dbReference type="InterPro" id="IPR024964">
    <property type="entry name" value="CTLH/CRA"/>
</dbReference>
<evidence type="ECO:0000256" key="8">
    <source>
        <dbReference type="PROSITE-ProRule" id="PRU01215"/>
    </source>
</evidence>
<dbReference type="OrthoDB" id="1933455at2759"/>
<gene>
    <name evidence="11" type="ORF">F53441_11835</name>
</gene>
<dbReference type="PROSITE" id="PS50896">
    <property type="entry name" value="LISH"/>
    <property type="match status" value="1"/>
</dbReference>
<dbReference type="InterPro" id="IPR013144">
    <property type="entry name" value="CRA_dom"/>
</dbReference>
<dbReference type="GO" id="GO:0034657">
    <property type="term" value="C:GID complex"/>
    <property type="evidence" value="ECO:0007669"/>
    <property type="project" value="TreeGrafter"/>
</dbReference>
<keyword evidence="4" id="KW-0963">Cytoplasm</keyword>
<dbReference type="Proteomes" id="UP000605986">
    <property type="component" value="Unassembled WGS sequence"/>
</dbReference>
<dbReference type="PROSITE" id="PS51867">
    <property type="entry name" value="ZF_RING_GID"/>
    <property type="match status" value="1"/>
</dbReference>
<reference evidence="11" key="1">
    <citation type="submission" date="2020-01" db="EMBL/GenBank/DDBJ databases">
        <title>Identification and distribution of gene clusters putatively required for synthesis of sphingolipid metabolism inhibitors in phylogenetically diverse species of the filamentous fungus Fusarium.</title>
        <authorList>
            <person name="Kim H.-S."/>
            <person name="Busman M."/>
            <person name="Brown D.W."/>
            <person name="Divon H."/>
            <person name="Uhlig S."/>
            <person name="Proctor R.H."/>
        </authorList>
    </citation>
    <scope>NUCLEOTIDE SEQUENCE</scope>
    <source>
        <strain evidence="11">NRRL 53441</strain>
    </source>
</reference>
<evidence type="ECO:0000313" key="12">
    <source>
        <dbReference type="Proteomes" id="UP000605986"/>
    </source>
</evidence>
<evidence type="ECO:0000256" key="4">
    <source>
        <dbReference type="ARBA" id="ARBA00022490"/>
    </source>
</evidence>
<dbReference type="EMBL" id="JAADJG010000608">
    <property type="protein sequence ID" value="KAF4442015.1"/>
    <property type="molecule type" value="Genomic_DNA"/>
</dbReference>
<name>A0A8H4JZS8_9HYPO</name>
<comment type="function">
    <text evidence="1">Involved in the proteasome-dependent degradation of fructose-1,6-bisphosphatase.</text>
</comment>
<dbReference type="AlphaFoldDB" id="A0A8H4JZS8"/>
<dbReference type="PROSITE" id="PS50897">
    <property type="entry name" value="CTLH"/>
    <property type="match status" value="1"/>
</dbReference>
<evidence type="ECO:0000259" key="10">
    <source>
        <dbReference type="PROSITE" id="PS51867"/>
    </source>
</evidence>
<dbReference type="SMART" id="SM00757">
    <property type="entry name" value="CRA"/>
    <property type="match status" value="1"/>
</dbReference>
<dbReference type="PANTHER" id="PTHR12170:SF2">
    <property type="entry name" value="E3 UBIQUITIN-PROTEIN TRANSFERASE MAEA"/>
    <property type="match status" value="1"/>
</dbReference>
<dbReference type="GO" id="GO:0005634">
    <property type="term" value="C:nucleus"/>
    <property type="evidence" value="ECO:0007669"/>
    <property type="project" value="TreeGrafter"/>
</dbReference>
<evidence type="ECO:0000256" key="2">
    <source>
        <dbReference type="ARBA" id="ARBA00004496"/>
    </source>
</evidence>
<feature type="zinc finger region" description="RING-Gid-type" evidence="8">
    <location>
        <begin position="345"/>
        <end position="406"/>
    </location>
</feature>
<keyword evidence="12" id="KW-1185">Reference proteome</keyword>
<keyword evidence="7" id="KW-0862">Zinc</keyword>
<feature type="domain" description="RING-Gid-type" evidence="10">
    <location>
        <begin position="345"/>
        <end position="406"/>
    </location>
</feature>
<dbReference type="InterPro" id="IPR044063">
    <property type="entry name" value="ZF_RING_GID"/>
</dbReference>
<protein>
    <recommendedName>
        <fullName evidence="13">Protein FYV10</fullName>
    </recommendedName>
</protein>
<dbReference type="InterPro" id="IPR006595">
    <property type="entry name" value="CTLH_C"/>
</dbReference>
<evidence type="ECO:0000256" key="5">
    <source>
        <dbReference type="ARBA" id="ARBA00022723"/>
    </source>
</evidence>
<dbReference type="SMART" id="SM00668">
    <property type="entry name" value="CTLH"/>
    <property type="match status" value="1"/>
</dbReference>
<evidence type="ECO:0000256" key="7">
    <source>
        <dbReference type="ARBA" id="ARBA00022833"/>
    </source>
</evidence>
<dbReference type="GO" id="GO:0043161">
    <property type="term" value="P:proteasome-mediated ubiquitin-dependent protein catabolic process"/>
    <property type="evidence" value="ECO:0007669"/>
    <property type="project" value="InterPro"/>
</dbReference>
<dbReference type="Pfam" id="PF10607">
    <property type="entry name" value="CTLH"/>
    <property type="match status" value="1"/>
</dbReference>
<organism evidence="11 12">
    <name type="scientific">Fusarium austroafricanum</name>
    <dbReference type="NCBI Taxonomy" id="2364996"/>
    <lineage>
        <taxon>Eukaryota</taxon>
        <taxon>Fungi</taxon>
        <taxon>Dikarya</taxon>
        <taxon>Ascomycota</taxon>
        <taxon>Pezizomycotina</taxon>
        <taxon>Sordariomycetes</taxon>
        <taxon>Hypocreomycetidae</taxon>
        <taxon>Hypocreales</taxon>
        <taxon>Nectriaceae</taxon>
        <taxon>Fusarium</taxon>
        <taxon>Fusarium concolor species complex</taxon>
    </lineage>
</organism>
<dbReference type="InterPro" id="IPR045098">
    <property type="entry name" value="Fyv10_fam"/>
</dbReference>
<evidence type="ECO:0000313" key="11">
    <source>
        <dbReference type="EMBL" id="KAF4442015.1"/>
    </source>
</evidence>
<dbReference type="InterPro" id="IPR006594">
    <property type="entry name" value="LisH"/>
</dbReference>
<evidence type="ECO:0000259" key="9">
    <source>
        <dbReference type="PROSITE" id="PS50897"/>
    </source>
</evidence>
<proteinExistence type="inferred from homology"/>